<dbReference type="Pfam" id="PF12802">
    <property type="entry name" value="MarR_2"/>
    <property type="match status" value="1"/>
</dbReference>
<proteinExistence type="predicted"/>
<dbReference type="GO" id="GO:0003700">
    <property type="term" value="F:DNA-binding transcription factor activity"/>
    <property type="evidence" value="ECO:0007669"/>
    <property type="project" value="InterPro"/>
</dbReference>
<dbReference type="EMBL" id="JABCJJ010000005">
    <property type="protein sequence ID" value="NMR19508.1"/>
    <property type="molecule type" value="Genomic_DNA"/>
</dbReference>
<keyword evidence="3" id="KW-1185">Reference proteome</keyword>
<name>A0A7Y0LWL5_CELFI</name>
<feature type="domain" description="HTH marR-type" evidence="1">
    <location>
        <begin position="10"/>
        <end position="59"/>
    </location>
</feature>
<gene>
    <name evidence="2" type="ORF">HIR71_04600</name>
</gene>
<reference evidence="2 3" key="1">
    <citation type="submission" date="2020-04" db="EMBL/GenBank/DDBJ databases">
        <title>Sequencing and Assembly of C. fimi.</title>
        <authorList>
            <person name="Ramsey A.R."/>
        </authorList>
    </citation>
    <scope>NUCLEOTIDE SEQUENCE [LARGE SCALE GENOMIC DNA]</scope>
    <source>
        <strain evidence="2 3">SB</strain>
    </source>
</reference>
<evidence type="ECO:0000313" key="2">
    <source>
        <dbReference type="EMBL" id="NMR19508.1"/>
    </source>
</evidence>
<protein>
    <submittedName>
        <fullName evidence="2">Transcriptional regulator</fullName>
    </submittedName>
</protein>
<comment type="caution">
    <text evidence="2">The sequence shown here is derived from an EMBL/GenBank/DDBJ whole genome shotgun (WGS) entry which is preliminary data.</text>
</comment>
<dbReference type="InterPro" id="IPR000835">
    <property type="entry name" value="HTH_MarR-typ"/>
</dbReference>
<dbReference type="Gene3D" id="1.10.10.10">
    <property type="entry name" value="Winged helix-like DNA-binding domain superfamily/Winged helix DNA-binding domain"/>
    <property type="match status" value="1"/>
</dbReference>
<dbReference type="AlphaFoldDB" id="A0A7Y0LWL5"/>
<sequence>MSGHWTFLTNHAHLLLAVARDPDVRVHDLAALVGISDRAALMILDDLERSGYLHRQRVGRRNRYTVHPHQPFRHPTTAAHDIDELLAIFSTSRDPSSPHADGTAH</sequence>
<dbReference type="SUPFAM" id="SSF46785">
    <property type="entry name" value="Winged helix' DNA-binding domain"/>
    <property type="match status" value="1"/>
</dbReference>
<organism evidence="2 3">
    <name type="scientific">Cellulomonas fimi</name>
    <dbReference type="NCBI Taxonomy" id="1708"/>
    <lineage>
        <taxon>Bacteria</taxon>
        <taxon>Bacillati</taxon>
        <taxon>Actinomycetota</taxon>
        <taxon>Actinomycetes</taxon>
        <taxon>Micrococcales</taxon>
        <taxon>Cellulomonadaceae</taxon>
        <taxon>Cellulomonas</taxon>
    </lineage>
</organism>
<dbReference type="Proteomes" id="UP000562124">
    <property type="component" value="Unassembled WGS sequence"/>
</dbReference>
<dbReference type="InterPro" id="IPR036390">
    <property type="entry name" value="WH_DNA-bd_sf"/>
</dbReference>
<evidence type="ECO:0000313" key="3">
    <source>
        <dbReference type="Proteomes" id="UP000562124"/>
    </source>
</evidence>
<evidence type="ECO:0000259" key="1">
    <source>
        <dbReference type="Pfam" id="PF12802"/>
    </source>
</evidence>
<accession>A0A7Y0LWL5</accession>
<dbReference type="InterPro" id="IPR036388">
    <property type="entry name" value="WH-like_DNA-bd_sf"/>
</dbReference>